<evidence type="ECO:0000313" key="4">
    <source>
        <dbReference type="Proteomes" id="UP001597033"/>
    </source>
</evidence>
<dbReference type="EMBL" id="JBHTKN010000007">
    <property type="protein sequence ID" value="MFD1042916.1"/>
    <property type="molecule type" value="Genomic_DNA"/>
</dbReference>
<keyword evidence="2" id="KW-0812">Transmembrane</keyword>
<evidence type="ECO:0000256" key="2">
    <source>
        <dbReference type="SAM" id="Phobius"/>
    </source>
</evidence>
<gene>
    <name evidence="3" type="ORF">ACFQ2N_11240</name>
</gene>
<feature type="transmembrane region" description="Helical" evidence="2">
    <location>
        <begin position="6"/>
        <end position="26"/>
    </location>
</feature>
<evidence type="ECO:0000313" key="3">
    <source>
        <dbReference type="EMBL" id="MFD1042916.1"/>
    </source>
</evidence>
<accession>A0ABW3LWR8</accession>
<keyword evidence="2" id="KW-0472">Membrane</keyword>
<comment type="caution">
    <text evidence="3">The sequence shown here is derived from an EMBL/GenBank/DDBJ whole genome shotgun (WGS) entry which is preliminary data.</text>
</comment>
<keyword evidence="2" id="KW-1133">Transmembrane helix</keyword>
<dbReference type="RefSeq" id="WP_379655883.1">
    <property type="nucleotide sequence ID" value="NZ_JBHTKN010000007.1"/>
</dbReference>
<reference evidence="4" key="1">
    <citation type="journal article" date="2019" name="Int. J. Syst. Evol. Microbiol.">
        <title>The Global Catalogue of Microorganisms (GCM) 10K type strain sequencing project: providing services to taxonomists for standard genome sequencing and annotation.</title>
        <authorList>
            <consortium name="The Broad Institute Genomics Platform"/>
            <consortium name="The Broad Institute Genome Sequencing Center for Infectious Disease"/>
            <person name="Wu L."/>
            <person name="Ma J."/>
        </authorList>
    </citation>
    <scope>NUCLEOTIDE SEQUENCE [LARGE SCALE GENOMIC DNA]</scope>
    <source>
        <strain evidence="4">CCUG 55854</strain>
    </source>
</reference>
<name>A0ABW3LWR8_9GAMM</name>
<sequence length="86" mass="9232">MTLELPLWLQYLVVGVIVAAALWIFARKQLPGPLRRARVALAAPLVRDGRPAWMRSLARRIAPPGSGDGASACGGCDNCGPEPKQR</sequence>
<dbReference type="Proteomes" id="UP001597033">
    <property type="component" value="Unassembled WGS sequence"/>
</dbReference>
<keyword evidence="4" id="KW-1185">Reference proteome</keyword>
<evidence type="ECO:0000256" key="1">
    <source>
        <dbReference type="SAM" id="MobiDB-lite"/>
    </source>
</evidence>
<organism evidence="3 4">
    <name type="scientific">Pseudoxanthomonas kaohsiungensis</name>
    <dbReference type="NCBI Taxonomy" id="283923"/>
    <lineage>
        <taxon>Bacteria</taxon>
        <taxon>Pseudomonadati</taxon>
        <taxon>Pseudomonadota</taxon>
        <taxon>Gammaproteobacteria</taxon>
        <taxon>Lysobacterales</taxon>
        <taxon>Lysobacteraceae</taxon>
        <taxon>Pseudoxanthomonas</taxon>
    </lineage>
</organism>
<feature type="region of interest" description="Disordered" evidence="1">
    <location>
        <begin position="63"/>
        <end position="86"/>
    </location>
</feature>
<dbReference type="Pfam" id="PF20228">
    <property type="entry name" value="DUF6587"/>
    <property type="match status" value="1"/>
</dbReference>
<dbReference type="InterPro" id="IPR046494">
    <property type="entry name" value="DUF6587"/>
</dbReference>
<protein>
    <submittedName>
        <fullName evidence="3">DUF6587 family protein</fullName>
    </submittedName>
</protein>
<proteinExistence type="predicted"/>
<feature type="compositionally biased region" description="Low complexity" evidence="1">
    <location>
        <begin position="63"/>
        <end position="75"/>
    </location>
</feature>